<accession>A0AAV1XW18</accession>
<sequence>MEGDRRPLSKMMSVLVLKHPRKIAARFIGKLDGRQVVLALPAVVRCPECSAIVPIRGIPKSPSRLCKKCEKKSKRQKKSRTRRNDEGTRGLSPINEDIEIIPESRILEQEATAVVEVSDGTSSENHLDFIEKITSSSNTFTWGRNGARSNTRAKKLAASRKERMSRLIDHLCQVEENDDESNIYIELVSFEEERVRNLPRPYLCCCPSLLVKQLIQYVAYQTSLQTEEIELYLLKECPANVIRIEGTIDTSKHQCQFLTRKEENLAELKINNHIHGNLVIAYKKKMWDLNEVLPEDE</sequence>
<comment type="caution">
    <text evidence="2">The sequence shown here is derived from an EMBL/GenBank/DDBJ whole genome shotgun (WGS) entry which is preliminary data.</text>
</comment>
<organism evidence="2 3">
    <name type="scientific">Lupinus luteus</name>
    <name type="common">European yellow lupine</name>
    <dbReference type="NCBI Taxonomy" id="3873"/>
    <lineage>
        <taxon>Eukaryota</taxon>
        <taxon>Viridiplantae</taxon>
        <taxon>Streptophyta</taxon>
        <taxon>Embryophyta</taxon>
        <taxon>Tracheophyta</taxon>
        <taxon>Spermatophyta</taxon>
        <taxon>Magnoliopsida</taxon>
        <taxon>eudicotyledons</taxon>
        <taxon>Gunneridae</taxon>
        <taxon>Pentapetalae</taxon>
        <taxon>rosids</taxon>
        <taxon>fabids</taxon>
        <taxon>Fabales</taxon>
        <taxon>Fabaceae</taxon>
        <taxon>Papilionoideae</taxon>
        <taxon>50 kb inversion clade</taxon>
        <taxon>genistoids sensu lato</taxon>
        <taxon>core genistoids</taxon>
        <taxon>Genisteae</taxon>
        <taxon>Lupinus</taxon>
    </lineage>
</organism>
<protein>
    <submittedName>
        <fullName evidence="2">Uncharacterized protein</fullName>
    </submittedName>
</protein>
<evidence type="ECO:0000313" key="3">
    <source>
        <dbReference type="Proteomes" id="UP001497480"/>
    </source>
</evidence>
<keyword evidence="3" id="KW-1185">Reference proteome</keyword>
<evidence type="ECO:0000256" key="1">
    <source>
        <dbReference type="SAM" id="MobiDB-lite"/>
    </source>
</evidence>
<feature type="compositionally biased region" description="Basic residues" evidence="1">
    <location>
        <begin position="69"/>
        <end position="81"/>
    </location>
</feature>
<evidence type="ECO:0000313" key="2">
    <source>
        <dbReference type="EMBL" id="CAL0325275.1"/>
    </source>
</evidence>
<dbReference type="PANTHER" id="PTHR46537">
    <property type="entry name" value="OS11G0578200 PROTEIN"/>
    <property type="match status" value="1"/>
</dbReference>
<dbReference type="Proteomes" id="UP001497480">
    <property type="component" value="Unassembled WGS sequence"/>
</dbReference>
<gene>
    <name evidence="2" type="ORF">LLUT_LOCUS26335</name>
</gene>
<dbReference type="InterPro" id="IPR044592">
    <property type="entry name" value="RING1A/B"/>
</dbReference>
<name>A0AAV1XW18_LUPLU</name>
<feature type="region of interest" description="Disordered" evidence="1">
    <location>
        <begin position="69"/>
        <end position="93"/>
    </location>
</feature>
<dbReference type="EMBL" id="CAXHTB010000018">
    <property type="protein sequence ID" value="CAL0325275.1"/>
    <property type="molecule type" value="Genomic_DNA"/>
</dbReference>
<proteinExistence type="predicted"/>
<dbReference type="AlphaFoldDB" id="A0AAV1XW18"/>
<dbReference type="PANTHER" id="PTHR46537:SF3">
    <property type="entry name" value="E3 UBIQUITIN-PROTEIN LIGASE RING1A"/>
    <property type="match status" value="1"/>
</dbReference>
<reference evidence="2 3" key="1">
    <citation type="submission" date="2024-03" db="EMBL/GenBank/DDBJ databases">
        <authorList>
            <person name="Martinez-Hernandez J."/>
        </authorList>
    </citation>
    <scope>NUCLEOTIDE SEQUENCE [LARGE SCALE GENOMIC DNA]</scope>
</reference>